<name>X0YSB4_9ZZZZ</name>
<dbReference type="Gene3D" id="3.30.830.10">
    <property type="entry name" value="Metalloenzyme, LuxS/M16 peptidase-like"/>
    <property type="match status" value="1"/>
</dbReference>
<dbReference type="Pfam" id="PF05193">
    <property type="entry name" value="Peptidase_M16_C"/>
    <property type="match status" value="1"/>
</dbReference>
<sequence>KLLATVLGDESGSRLYWELVDPGLAEQVSLSHCEYNGSGVMMTCLSCDPDTAAENLQRILDVYRGAEADGIAPEELDQAKSKLRSRIVLSS</sequence>
<comment type="caution">
    <text evidence="2">The sequence shown here is derived from an EMBL/GenBank/DDBJ whole genome shotgun (WGS) entry which is preliminary data.</text>
</comment>
<protein>
    <recommendedName>
        <fullName evidence="1">Peptidase M16 C-terminal domain-containing protein</fullName>
    </recommendedName>
</protein>
<dbReference type="SUPFAM" id="SSF63411">
    <property type="entry name" value="LuxS/MPP-like metallohydrolase"/>
    <property type="match status" value="1"/>
</dbReference>
<proteinExistence type="predicted"/>
<evidence type="ECO:0000259" key="1">
    <source>
        <dbReference type="Pfam" id="PF05193"/>
    </source>
</evidence>
<organism evidence="2">
    <name type="scientific">marine sediment metagenome</name>
    <dbReference type="NCBI Taxonomy" id="412755"/>
    <lineage>
        <taxon>unclassified sequences</taxon>
        <taxon>metagenomes</taxon>
        <taxon>ecological metagenomes</taxon>
    </lineage>
</organism>
<dbReference type="InterPro" id="IPR011249">
    <property type="entry name" value="Metalloenz_LuxS/M16"/>
</dbReference>
<feature type="non-terminal residue" evidence="2">
    <location>
        <position position="1"/>
    </location>
</feature>
<gene>
    <name evidence="2" type="ORF">S01H1_85368</name>
</gene>
<dbReference type="EMBL" id="BARS01058600">
    <property type="protein sequence ID" value="GAG49702.1"/>
    <property type="molecule type" value="Genomic_DNA"/>
</dbReference>
<evidence type="ECO:0000313" key="2">
    <source>
        <dbReference type="EMBL" id="GAG49702.1"/>
    </source>
</evidence>
<dbReference type="GO" id="GO:0046872">
    <property type="term" value="F:metal ion binding"/>
    <property type="evidence" value="ECO:0007669"/>
    <property type="project" value="InterPro"/>
</dbReference>
<feature type="non-terminal residue" evidence="2">
    <location>
        <position position="91"/>
    </location>
</feature>
<reference evidence="2" key="1">
    <citation type="journal article" date="2014" name="Front. Microbiol.">
        <title>High frequency of phylogenetically diverse reductive dehalogenase-homologous genes in deep subseafloor sedimentary metagenomes.</title>
        <authorList>
            <person name="Kawai M."/>
            <person name="Futagami T."/>
            <person name="Toyoda A."/>
            <person name="Takaki Y."/>
            <person name="Nishi S."/>
            <person name="Hori S."/>
            <person name="Arai W."/>
            <person name="Tsubouchi T."/>
            <person name="Morono Y."/>
            <person name="Uchiyama I."/>
            <person name="Ito T."/>
            <person name="Fujiyama A."/>
            <person name="Inagaki F."/>
            <person name="Takami H."/>
        </authorList>
    </citation>
    <scope>NUCLEOTIDE SEQUENCE</scope>
    <source>
        <strain evidence="2">Expedition CK06-06</strain>
    </source>
</reference>
<accession>X0YSB4</accession>
<dbReference type="InterPro" id="IPR007863">
    <property type="entry name" value="Peptidase_M16_C"/>
</dbReference>
<feature type="domain" description="Peptidase M16 C-terminal" evidence="1">
    <location>
        <begin position="2"/>
        <end position="83"/>
    </location>
</feature>
<dbReference type="AlphaFoldDB" id="X0YSB4"/>